<protein>
    <submittedName>
        <fullName evidence="1">27835_t:CDS:1</fullName>
    </submittedName>
</protein>
<sequence>LSSRSVDQPPGPLWQAFNPIKTNDKKPKAHCIFCNLNKPISDANRSNQLLLEGIVEDDAPLSLV</sequence>
<comment type="caution">
    <text evidence="1">The sequence shown here is derived from an EMBL/GenBank/DDBJ whole genome shotgun (WGS) entry which is preliminary data.</text>
</comment>
<gene>
    <name evidence="1" type="ORF">RPERSI_LOCUS27851</name>
</gene>
<accession>A0ACA9S7J1</accession>
<reference evidence="1" key="1">
    <citation type="submission" date="2021-06" db="EMBL/GenBank/DDBJ databases">
        <authorList>
            <person name="Kallberg Y."/>
            <person name="Tangrot J."/>
            <person name="Rosling A."/>
        </authorList>
    </citation>
    <scope>NUCLEOTIDE SEQUENCE</scope>
    <source>
        <strain evidence="1">MA461A</strain>
    </source>
</reference>
<feature type="non-terminal residue" evidence="1">
    <location>
        <position position="64"/>
    </location>
</feature>
<organism evidence="1 2">
    <name type="scientific">Racocetra persica</name>
    <dbReference type="NCBI Taxonomy" id="160502"/>
    <lineage>
        <taxon>Eukaryota</taxon>
        <taxon>Fungi</taxon>
        <taxon>Fungi incertae sedis</taxon>
        <taxon>Mucoromycota</taxon>
        <taxon>Glomeromycotina</taxon>
        <taxon>Glomeromycetes</taxon>
        <taxon>Diversisporales</taxon>
        <taxon>Gigasporaceae</taxon>
        <taxon>Racocetra</taxon>
    </lineage>
</organism>
<evidence type="ECO:0000313" key="2">
    <source>
        <dbReference type="Proteomes" id="UP000789920"/>
    </source>
</evidence>
<name>A0ACA9S7J1_9GLOM</name>
<proteinExistence type="predicted"/>
<dbReference type="EMBL" id="CAJVQC010099459">
    <property type="protein sequence ID" value="CAG8830580.1"/>
    <property type="molecule type" value="Genomic_DNA"/>
</dbReference>
<feature type="non-terminal residue" evidence="1">
    <location>
        <position position="1"/>
    </location>
</feature>
<evidence type="ECO:0000313" key="1">
    <source>
        <dbReference type="EMBL" id="CAG8830580.1"/>
    </source>
</evidence>
<dbReference type="Proteomes" id="UP000789920">
    <property type="component" value="Unassembled WGS sequence"/>
</dbReference>
<keyword evidence="2" id="KW-1185">Reference proteome</keyword>